<organism evidence="9 10">
    <name type="scientific">Fomitopsis schrenkii</name>
    <name type="common">Brown rot fungus</name>
    <dbReference type="NCBI Taxonomy" id="2126942"/>
    <lineage>
        <taxon>Eukaryota</taxon>
        <taxon>Fungi</taxon>
        <taxon>Dikarya</taxon>
        <taxon>Basidiomycota</taxon>
        <taxon>Agaricomycotina</taxon>
        <taxon>Agaricomycetes</taxon>
        <taxon>Polyporales</taxon>
        <taxon>Fomitopsis</taxon>
    </lineage>
</organism>
<name>S8DPL4_FOMSC</name>
<feature type="compositionally biased region" description="Basic and acidic residues" evidence="6">
    <location>
        <begin position="1"/>
        <end position="12"/>
    </location>
</feature>
<dbReference type="EMBL" id="KE504228">
    <property type="protein sequence ID" value="EPS94597.1"/>
    <property type="molecule type" value="Genomic_DNA"/>
</dbReference>
<keyword evidence="4" id="KW-0067">ATP-binding</keyword>
<dbReference type="InterPro" id="IPR050496">
    <property type="entry name" value="SNF2_RAD54_helicase_repair"/>
</dbReference>
<dbReference type="PROSITE" id="PS51192">
    <property type="entry name" value="HELICASE_ATP_BIND_1"/>
    <property type="match status" value="1"/>
</dbReference>
<dbReference type="InterPro" id="IPR029256">
    <property type="entry name" value="Heliccase-ass-bd"/>
</dbReference>
<keyword evidence="2" id="KW-0547">Nucleotide-binding</keyword>
<evidence type="ECO:0000256" key="5">
    <source>
        <dbReference type="ARBA" id="ARBA00023242"/>
    </source>
</evidence>
<dbReference type="InterPro" id="IPR038718">
    <property type="entry name" value="SNF2-like_sf"/>
</dbReference>
<feature type="compositionally biased region" description="Low complexity" evidence="6">
    <location>
        <begin position="661"/>
        <end position="672"/>
    </location>
</feature>
<dbReference type="GO" id="GO:0016787">
    <property type="term" value="F:hydrolase activity"/>
    <property type="evidence" value="ECO:0007669"/>
    <property type="project" value="UniProtKB-KW"/>
</dbReference>
<dbReference type="InParanoid" id="S8DPL4"/>
<dbReference type="InterPro" id="IPR002464">
    <property type="entry name" value="DNA/RNA_helicase_DEAH_CS"/>
</dbReference>
<evidence type="ECO:0008006" key="11">
    <source>
        <dbReference type="Google" id="ProtNLM"/>
    </source>
</evidence>
<evidence type="ECO:0000313" key="9">
    <source>
        <dbReference type="EMBL" id="EPS94597.1"/>
    </source>
</evidence>
<evidence type="ECO:0000259" key="8">
    <source>
        <dbReference type="PROSITE" id="PS51194"/>
    </source>
</evidence>
<dbReference type="eggNOG" id="KOG0387">
    <property type="taxonomic scope" value="Eukaryota"/>
</dbReference>
<gene>
    <name evidence="9" type="ORF">FOMPIDRAFT_1054944</name>
</gene>
<dbReference type="Proteomes" id="UP000015241">
    <property type="component" value="Unassembled WGS sequence"/>
</dbReference>
<dbReference type="FunFam" id="3.40.50.10810:FF:000019">
    <property type="entry name" value="DNA excision repair protein ERCC-6-like 2 isoform X1"/>
    <property type="match status" value="1"/>
</dbReference>
<keyword evidence="3" id="KW-0378">Hydrolase</keyword>
<evidence type="ECO:0000259" key="7">
    <source>
        <dbReference type="PROSITE" id="PS51192"/>
    </source>
</evidence>
<dbReference type="PROSITE" id="PS51194">
    <property type="entry name" value="HELICASE_CTER"/>
    <property type="match status" value="1"/>
</dbReference>
<dbReference type="InterPro" id="IPR000330">
    <property type="entry name" value="SNF2_N"/>
</dbReference>
<dbReference type="Gene3D" id="3.40.50.10810">
    <property type="entry name" value="Tandem AAA-ATPase domain"/>
    <property type="match status" value="1"/>
</dbReference>
<feature type="region of interest" description="Disordered" evidence="6">
    <location>
        <begin position="661"/>
        <end position="689"/>
    </location>
</feature>
<sequence length="729" mass="83246">MKKTGDKRDIDRRRKHVSRIQDTSQDWKKRRVLPPANAMWPTCLIIAPSSVVGNWGREFETWGYFEVGMYVGGKNERSEVLRDFKMGRLDVLVMSFETARNDIALLDDLPWSCVIVDEVHRLKNPRSGTALAYDQFTCDVRFGLTGTAIQNHYSEFWTILNWTNPGKVGTKRQWDHYISKPLGVGQSKSASEEQRSKAILVAQTLREKLLPHFFLRRTKDEIRQQLPNKIDEVAFCPMTPKQIEVYKRILNTEAVQNMIRKDELCDCGSRQKRRKCCHPFEKGDLFRYLTVLIRISNHLALVLPSPSDTAEQTLRNRELAKLAFPHDAIPKYGPAIMAPDLCGKWLVLESLLRDWRRDPKSKVLIFTKSVKLLRMLDYHLQSQGLGFVTLEGSTKPQDRMHLIDRFHEDPDIFVFLISTLAGGTGLNLTGANKVVIFDPNWNPAHDLQAIDRAYRFGQTRDVEVFRLLGAGSVEELIYARQVYKQQQMQVGYNASLQTRYFEGVQGDKDRQGELFGIKNIFTLHEKTLATKTAIEKAIISDFNWALANVDAKKKRSAVDSDSQTDKPLLKDDARADSCSLLPGTDVCDSQGQDLRGLDSLLFDDQPVQVEKKDDRIRKILNAVGVVYTHRNEDLIVESAIEGQRHKNAVEEKKKARKSRAANAAKTDAGAGAVWPPVRSHHRRKMTPEERMRARQASMIELGHITNPEQLTSFLMQLYVVEAAMRVSKF</sequence>
<dbReference type="Pfam" id="PF00271">
    <property type="entry name" value="Helicase_C"/>
    <property type="match status" value="1"/>
</dbReference>
<evidence type="ECO:0000256" key="2">
    <source>
        <dbReference type="ARBA" id="ARBA00022741"/>
    </source>
</evidence>
<dbReference type="InterPro" id="IPR027417">
    <property type="entry name" value="P-loop_NTPase"/>
</dbReference>
<keyword evidence="5" id="KW-0539">Nucleus</keyword>
<feature type="region of interest" description="Disordered" evidence="6">
    <location>
        <begin position="1"/>
        <end position="23"/>
    </location>
</feature>
<dbReference type="Pfam" id="PF14773">
    <property type="entry name" value="VIGSSK"/>
    <property type="match status" value="1"/>
</dbReference>
<dbReference type="STRING" id="743788.S8DPL4"/>
<dbReference type="GO" id="GO:0005634">
    <property type="term" value="C:nucleus"/>
    <property type="evidence" value="ECO:0007669"/>
    <property type="project" value="UniProtKB-SubCell"/>
</dbReference>
<evidence type="ECO:0000256" key="3">
    <source>
        <dbReference type="ARBA" id="ARBA00022801"/>
    </source>
</evidence>
<dbReference type="InterPro" id="IPR049730">
    <property type="entry name" value="SNF2/RAD54-like_C"/>
</dbReference>
<evidence type="ECO:0000256" key="6">
    <source>
        <dbReference type="SAM" id="MobiDB-lite"/>
    </source>
</evidence>
<protein>
    <recommendedName>
        <fullName evidence="11">Helicase C-terminal domain-containing protein</fullName>
    </recommendedName>
</protein>
<dbReference type="AlphaFoldDB" id="S8DPL4"/>
<dbReference type="GO" id="GO:0005524">
    <property type="term" value="F:ATP binding"/>
    <property type="evidence" value="ECO:0007669"/>
    <property type="project" value="InterPro"/>
</dbReference>
<dbReference type="SMART" id="SM00490">
    <property type="entry name" value="HELICc"/>
    <property type="match status" value="1"/>
</dbReference>
<dbReference type="CDD" id="cd18793">
    <property type="entry name" value="SF2_C_SNF"/>
    <property type="match status" value="1"/>
</dbReference>
<dbReference type="PANTHER" id="PTHR45629">
    <property type="entry name" value="SNF2/RAD54 FAMILY MEMBER"/>
    <property type="match status" value="1"/>
</dbReference>
<proteinExistence type="predicted"/>
<dbReference type="SMART" id="SM00487">
    <property type="entry name" value="DEXDc"/>
    <property type="match status" value="1"/>
</dbReference>
<reference evidence="9 10" key="1">
    <citation type="journal article" date="2012" name="Science">
        <title>The Paleozoic origin of enzymatic lignin decomposition reconstructed from 31 fungal genomes.</title>
        <authorList>
            <person name="Floudas D."/>
            <person name="Binder M."/>
            <person name="Riley R."/>
            <person name="Barry K."/>
            <person name="Blanchette R.A."/>
            <person name="Henrissat B."/>
            <person name="Martinez A.T."/>
            <person name="Otillar R."/>
            <person name="Spatafora J.W."/>
            <person name="Yadav J.S."/>
            <person name="Aerts A."/>
            <person name="Benoit I."/>
            <person name="Boyd A."/>
            <person name="Carlson A."/>
            <person name="Copeland A."/>
            <person name="Coutinho P.M."/>
            <person name="de Vries R.P."/>
            <person name="Ferreira P."/>
            <person name="Findley K."/>
            <person name="Foster B."/>
            <person name="Gaskell J."/>
            <person name="Glotzer D."/>
            <person name="Gorecki P."/>
            <person name="Heitman J."/>
            <person name="Hesse C."/>
            <person name="Hori C."/>
            <person name="Igarashi K."/>
            <person name="Jurgens J.A."/>
            <person name="Kallen N."/>
            <person name="Kersten P."/>
            <person name="Kohler A."/>
            <person name="Kuees U."/>
            <person name="Kumar T.K.A."/>
            <person name="Kuo A."/>
            <person name="LaButti K."/>
            <person name="Larrondo L.F."/>
            <person name="Lindquist E."/>
            <person name="Ling A."/>
            <person name="Lombard V."/>
            <person name="Lucas S."/>
            <person name="Lundell T."/>
            <person name="Martin R."/>
            <person name="McLaughlin D.J."/>
            <person name="Morgenstern I."/>
            <person name="Morin E."/>
            <person name="Murat C."/>
            <person name="Nagy L.G."/>
            <person name="Nolan M."/>
            <person name="Ohm R.A."/>
            <person name="Patyshakuliyeva A."/>
            <person name="Rokas A."/>
            <person name="Ruiz-Duenas F.J."/>
            <person name="Sabat G."/>
            <person name="Salamov A."/>
            <person name="Samejima M."/>
            <person name="Schmutz J."/>
            <person name="Slot J.C."/>
            <person name="St John F."/>
            <person name="Stenlid J."/>
            <person name="Sun H."/>
            <person name="Sun S."/>
            <person name="Syed K."/>
            <person name="Tsang A."/>
            <person name="Wiebenga A."/>
            <person name="Young D."/>
            <person name="Pisabarro A."/>
            <person name="Eastwood D.C."/>
            <person name="Martin F."/>
            <person name="Cullen D."/>
            <person name="Grigoriev I.V."/>
            <person name="Hibbett D.S."/>
        </authorList>
    </citation>
    <scope>NUCLEOTIDE SEQUENCE</scope>
    <source>
        <strain evidence="10">FP-58527</strain>
    </source>
</reference>
<evidence type="ECO:0000256" key="4">
    <source>
        <dbReference type="ARBA" id="ARBA00022840"/>
    </source>
</evidence>
<dbReference type="InterPro" id="IPR014001">
    <property type="entry name" value="Helicase_ATP-bd"/>
</dbReference>
<dbReference type="OrthoDB" id="413460at2759"/>
<dbReference type="SUPFAM" id="SSF52540">
    <property type="entry name" value="P-loop containing nucleoside triphosphate hydrolases"/>
    <property type="match status" value="2"/>
</dbReference>
<accession>S8DPL4</accession>
<dbReference type="Pfam" id="PF00176">
    <property type="entry name" value="SNF2-rel_dom"/>
    <property type="match status" value="1"/>
</dbReference>
<feature type="domain" description="Helicase ATP-binding" evidence="7">
    <location>
        <begin position="40"/>
        <end position="166"/>
    </location>
</feature>
<keyword evidence="10" id="KW-1185">Reference proteome</keyword>
<dbReference type="InterPro" id="IPR001650">
    <property type="entry name" value="Helicase_C-like"/>
</dbReference>
<evidence type="ECO:0000313" key="10">
    <source>
        <dbReference type="Proteomes" id="UP000015241"/>
    </source>
</evidence>
<dbReference type="PROSITE" id="PS00690">
    <property type="entry name" value="DEAH_ATP_HELICASE"/>
    <property type="match status" value="1"/>
</dbReference>
<feature type="domain" description="Helicase C-terminal" evidence="8">
    <location>
        <begin position="347"/>
        <end position="502"/>
    </location>
</feature>
<dbReference type="PANTHER" id="PTHR45629:SF7">
    <property type="entry name" value="DNA EXCISION REPAIR PROTEIN ERCC-6-RELATED"/>
    <property type="match status" value="1"/>
</dbReference>
<dbReference type="Gene3D" id="3.40.50.300">
    <property type="entry name" value="P-loop containing nucleotide triphosphate hydrolases"/>
    <property type="match status" value="1"/>
</dbReference>
<evidence type="ECO:0000256" key="1">
    <source>
        <dbReference type="ARBA" id="ARBA00004123"/>
    </source>
</evidence>
<dbReference type="HOGENOM" id="CLU_000315_4_3_1"/>
<comment type="subcellular location">
    <subcellularLocation>
        <location evidence="1">Nucleus</location>
    </subcellularLocation>
</comment>